<dbReference type="PROSITE" id="PS50237">
    <property type="entry name" value="HECT"/>
    <property type="match status" value="1"/>
</dbReference>
<dbReference type="PANTHER" id="PTHR11254">
    <property type="entry name" value="HECT DOMAIN UBIQUITIN-PROTEIN LIGASE"/>
    <property type="match status" value="1"/>
</dbReference>
<dbReference type="PROSITE" id="PS50053">
    <property type="entry name" value="UBIQUITIN_2"/>
    <property type="match status" value="1"/>
</dbReference>
<dbReference type="Proteomes" id="UP000652761">
    <property type="component" value="Unassembled WGS sequence"/>
</dbReference>
<evidence type="ECO:0000256" key="1">
    <source>
        <dbReference type="ARBA" id="ARBA00000885"/>
    </source>
</evidence>
<evidence type="ECO:0000259" key="7">
    <source>
        <dbReference type="PROSITE" id="PS50053"/>
    </source>
</evidence>
<reference evidence="9" key="1">
    <citation type="submission" date="2017-07" db="EMBL/GenBank/DDBJ databases">
        <title>Taro Niue Genome Assembly and Annotation.</title>
        <authorList>
            <person name="Atibalentja N."/>
            <person name="Keating K."/>
            <person name="Fields C.J."/>
        </authorList>
    </citation>
    <scope>NUCLEOTIDE SEQUENCE</scope>
    <source>
        <strain evidence="9">Niue_2</strain>
        <tissue evidence="9">Leaf</tissue>
    </source>
</reference>
<feature type="domain" description="Ubiquitin-like" evidence="7">
    <location>
        <begin position="106"/>
        <end position="180"/>
    </location>
</feature>
<dbReference type="Gene3D" id="3.90.1750.10">
    <property type="entry name" value="Hect, E3 ligase catalytic domains"/>
    <property type="match status" value="1"/>
</dbReference>
<dbReference type="InterPro" id="IPR000569">
    <property type="entry name" value="HECT_dom"/>
</dbReference>
<dbReference type="OrthoDB" id="8068875at2759"/>
<sequence length="842" mass="95120">MSVVESPSFAAAIDCLRQRFERAPTFPSPGLLPSKRKLEEYASGGSLEDGFLSLRMRKLSGFDAAAAASCDDVMRGCDPLGAACSSSSVSVEDSCGVGRDGGSGGLHFFVRMNSQSMVIHARLEDTVESVHEQIRRITGIPTSEQRLIYWGRQLQLECTLAECGVQNDACLQLTGRMRSTEYPGSWMVANDLISSIWRLRNEIKDPLTTRESAPKDSSGVEALVKVFLEMTPKDESERAWGHLSVFIQSGAAAALVALYASIPMGLEDCKVYVEKPIQHFLNLNSELLPKCTQTQCAPIVLEFCKLLLATVGKEDPLYVSCRKTLSLLLESMGLLDDLCYIGYLRTTNIIPEIFPFVNQLASILSTGLSECLSSALPTGRLSQLSDTLAEFSNFLIPLQKSIQDRWGRLGPLPIPLREDSDHSWCEDWFRSLHAIFMELLERVDHCLKKVDDISATKGAGLSESRWSAWSIFLHLLTKLNGLSEIFQGAGEILHSVLMERRVPLNALIRRAKRSDSLWWLLKHRDVTDFESRRNLVMMMFPEGKDDYDELHEMLIDRSHILAESFEYIAHADPSALQGGLFMEFKNEEATGPGVLREWFCLLCKEIFSAQNVLFVACPNDHRRFFPNPTSSVDPMHLDYFGFCGRVIALALMHKVQIGIVFDRLFFLQLAGKHVSLDDIRDADPYLFNSCKKILEMDADLLDSDILGLTFVREIEELGSRRVVELCPGGKDIIVNSRNRQKYVDLMIQHCFVTCISEQVARFSQGFNDILSNPQSQRLFFQSLELEDFDRMLGGSDGAICTKDWKRHTEYKGYRASDRQICWFWKVEHIILTCYHIFWFSNT</sequence>
<dbReference type="GO" id="GO:0006511">
    <property type="term" value="P:ubiquitin-dependent protein catabolic process"/>
    <property type="evidence" value="ECO:0007669"/>
    <property type="project" value="TreeGrafter"/>
</dbReference>
<evidence type="ECO:0000313" key="9">
    <source>
        <dbReference type="EMBL" id="MQM04998.1"/>
    </source>
</evidence>
<dbReference type="Pfam" id="PF00240">
    <property type="entry name" value="ubiquitin"/>
    <property type="match status" value="1"/>
</dbReference>
<evidence type="ECO:0000256" key="5">
    <source>
        <dbReference type="ARBA" id="ARBA00022786"/>
    </source>
</evidence>
<dbReference type="Gene3D" id="3.30.2160.10">
    <property type="entry name" value="Hect, E3 ligase catalytic domain"/>
    <property type="match status" value="1"/>
</dbReference>
<evidence type="ECO:0000256" key="6">
    <source>
        <dbReference type="PROSITE-ProRule" id="PRU00104"/>
    </source>
</evidence>
<name>A0A843WDX6_COLES</name>
<dbReference type="PRINTS" id="PR00348">
    <property type="entry name" value="UBIQUITIN"/>
</dbReference>
<dbReference type="Gene3D" id="3.10.20.90">
    <property type="entry name" value="Phosphatidylinositol 3-kinase Catalytic Subunit, Chain A, domain 1"/>
    <property type="match status" value="1"/>
</dbReference>
<comment type="caution">
    <text evidence="6">Lacks conserved residue(s) required for the propagation of feature annotation.</text>
</comment>
<keyword evidence="4" id="KW-0808">Transferase</keyword>
<organism evidence="9 10">
    <name type="scientific">Colocasia esculenta</name>
    <name type="common">Wild taro</name>
    <name type="synonym">Arum esculentum</name>
    <dbReference type="NCBI Taxonomy" id="4460"/>
    <lineage>
        <taxon>Eukaryota</taxon>
        <taxon>Viridiplantae</taxon>
        <taxon>Streptophyta</taxon>
        <taxon>Embryophyta</taxon>
        <taxon>Tracheophyta</taxon>
        <taxon>Spermatophyta</taxon>
        <taxon>Magnoliopsida</taxon>
        <taxon>Liliopsida</taxon>
        <taxon>Araceae</taxon>
        <taxon>Aroideae</taxon>
        <taxon>Colocasieae</taxon>
        <taxon>Colocasia</taxon>
    </lineage>
</organism>
<comment type="caution">
    <text evidence="9">The sequence shown here is derived from an EMBL/GenBank/DDBJ whole genome shotgun (WGS) entry which is preliminary data.</text>
</comment>
<dbReference type="InterPro" id="IPR000626">
    <property type="entry name" value="Ubiquitin-like_dom"/>
</dbReference>
<dbReference type="SMART" id="SM00213">
    <property type="entry name" value="UBQ"/>
    <property type="match status" value="1"/>
</dbReference>
<dbReference type="EC" id="2.3.2.26" evidence="3"/>
<comment type="pathway">
    <text evidence="2">Protein modification; protein ubiquitination.</text>
</comment>
<dbReference type="SMART" id="SM00119">
    <property type="entry name" value="HECTc"/>
    <property type="match status" value="1"/>
</dbReference>
<feature type="domain" description="HECT" evidence="8">
    <location>
        <begin position="572"/>
        <end position="826"/>
    </location>
</feature>
<evidence type="ECO:0000256" key="2">
    <source>
        <dbReference type="ARBA" id="ARBA00004906"/>
    </source>
</evidence>
<dbReference type="GO" id="GO:0005737">
    <property type="term" value="C:cytoplasm"/>
    <property type="evidence" value="ECO:0007669"/>
    <property type="project" value="TreeGrafter"/>
</dbReference>
<accession>A0A843WDX6</accession>
<evidence type="ECO:0000259" key="8">
    <source>
        <dbReference type="PROSITE" id="PS50237"/>
    </source>
</evidence>
<dbReference type="Pfam" id="PF00632">
    <property type="entry name" value="HECT"/>
    <property type="match status" value="1"/>
</dbReference>
<dbReference type="GO" id="GO:0061630">
    <property type="term" value="F:ubiquitin protein ligase activity"/>
    <property type="evidence" value="ECO:0007669"/>
    <property type="project" value="UniProtKB-EC"/>
</dbReference>
<comment type="catalytic activity">
    <reaction evidence="1">
        <text>S-ubiquitinyl-[E2 ubiquitin-conjugating enzyme]-L-cysteine + [acceptor protein]-L-lysine = [E2 ubiquitin-conjugating enzyme]-L-cysteine + N(6)-ubiquitinyl-[acceptor protein]-L-lysine.</text>
        <dbReference type="EC" id="2.3.2.26"/>
    </reaction>
</comment>
<dbReference type="InterPro" id="IPR019956">
    <property type="entry name" value="Ubiquitin_dom"/>
</dbReference>
<dbReference type="SUPFAM" id="SSF54236">
    <property type="entry name" value="Ubiquitin-like"/>
    <property type="match status" value="1"/>
</dbReference>
<dbReference type="InterPro" id="IPR035983">
    <property type="entry name" value="Hect_E3_ubiquitin_ligase"/>
</dbReference>
<dbReference type="AlphaFoldDB" id="A0A843WDX6"/>
<gene>
    <name evidence="9" type="ORF">Taro_037804</name>
</gene>
<dbReference type="InterPro" id="IPR050409">
    <property type="entry name" value="E3_ubiq-protein_ligase"/>
</dbReference>
<proteinExistence type="predicted"/>
<protein>
    <recommendedName>
        <fullName evidence="3">HECT-type E3 ubiquitin transferase</fullName>
        <ecNumber evidence="3">2.3.2.26</ecNumber>
    </recommendedName>
</protein>
<dbReference type="GO" id="GO:0000209">
    <property type="term" value="P:protein polyubiquitination"/>
    <property type="evidence" value="ECO:0007669"/>
    <property type="project" value="TreeGrafter"/>
</dbReference>
<dbReference type="EMBL" id="NMUH01003326">
    <property type="protein sequence ID" value="MQM04998.1"/>
    <property type="molecule type" value="Genomic_DNA"/>
</dbReference>
<keyword evidence="5 6" id="KW-0833">Ubl conjugation pathway</keyword>
<dbReference type="PANTHER" id="PTHR11254:SF424">
    <property type="entry name" value="E3 UBIQUITIN-PROTEIN LIGASE UPL5"/>
    <property type="match status" value="1"/>
</dbReference>
<evidence type="ECO:0000256" key="4">
    <source>
        <dbReference type="ARBA" id="ARBA00022679"/>
    </source>
</evidence>
<evidence type="ECO:0000313" key="10">
    <source>
        <dbReference type="Proteomes" id="UP000652761"/>
    </source>
</evidence>
<keyword evidence="10" id="KW-1185">Reference proteome</keyword>
<evidence type="ECO:0000256" key="3">
    <source>
        <dbReference type="ARBA" id="ARBA00012485"/>
    </source>
</evidence>
<dbReference type="SUPFAM" id="SSF56204">
    <property type="entry name" value="Hect, E3 ligase catalytic domain"/>
    <property type="match status" value="1"/>
</dbReference>
<dbReference type="InterPro" id="IPR029071">
    <property type="entry name" value="Ubiquitin-like_domsf"/>
</dbReference>